<keyword evidence="6" id="KW-0862">Zinc</keyword>
<feature type="domain" description="Class II aldolase/adducin N-terminal" evidence="7">
    <location>
        <begin position="9"/>
        <end position="197"/>
    </location>
</feature>
<evidence type="ECO:0000256" key="1">
    <source>
        <dbReference type="ARBA" id="ARBA00001726"/>
    </source>
</evidence>
<comment type="caution">
    <text evidence="8">The sequence shown here is derived from an EMBL/GenBank/DDBJ whole genome shotgun (WGS) entry which is preliminary data.</text>
</comment>
<dbReference type="Pfam" id="PF00596">
    <property type="entry name" value="Aldolase_II"/>
    <property type="match status" value="1"/>
</dbReference>
<comment type="catalytic activity">
    <reaction evidence="1">
        <text>L-ribulose 5-phosphate = D-xylulose 5-phosphate</text>
        <dbReference type="Rhea" id="RHEA:22368"/>
        <dbReference type="ChEBI" id="CHEBI:57737"/>
        <dbReference type="ChEBI" id="CHEBI:58226"/>
        <dbReference type="EC" id="5.1.3.4"/>
    </reaction>
</comment>
<dbReference type="InterPro" id="IPR050197">
    <property type="entry name" value="Aldolase_class_II_sugar_metab"/>
</dbReference>
<evidence type="ECO:0000256" key="6">
    <source>
        <dbReference type="ARBA" id="ARBA00022833"/>
    </source>
</evidence>
<keyword evidence="9" id="KW-1185">Reference proteome</keyword>
<evidence type="ECO:0000256" key="3">
    <source>
        <dbReference type="ARBA" id="ARBA00010037"/>
    </source>
</evidence>
<dbReference type="InterPro" id="IPR001303">
    <property type="entry name" value="Aldolase_II/adducin_N"/>
</dbReference>
<dbReference type="InterPro" id="IPR036409">
    <property type="entry name" value="Aldolase_II/adducin_N_sf"/>
</dbReference>
<dbReference type="EMBL" id="BSDE01000001">
    <property type="protein sequence ID" value="GLH71764.1"/>
    <property type="molecule type" value="Genomic_DNA"/>
</dbReference>
<comment type="cofactor">
    <cofactor evidence="2">
        <name>Zn(2+)</name>
        <dbReference type="ChEBI" id="CHEBI:29105"/>
    </cofactor>
</comment>
<dbReference type="SMART" id="SM01007">
    <property type="entry name" value="Aldolase_II"/>
    <property type="match status" value="1"/>
</dbReference>
<evidence type="ECO:0000313" key="9">
    <source>
        <dbReference type="Proteomes" id="UP001165069"/>
    </source>
</evidence>
<evidence type="ECO:0000256" key="5">
    <source>
        <dbReference type="ARBA" id="ARBA00022723"/>
    </source>
</evidence>
<comment type="similarity">
    <text evidence="3">Belongs to the aldolase class II family. AraD/FucA subfamily.</text>
</comment>
<sequence length="231" mass="24941">MSARHDLKVAAWDANMQLQQDGLVIQTFGNVSAFDPAEGLFAIKPSGVPYAHLKPTDMVVVDLDGRVVEGSRRPSSDTKTHAVLYKGIPNIRGVAHTHSTHAVAWAQAQRSIPLLGTTHADQLPASIPVTPLLSDSAIQGDYEEETGKLILKTLDALPQPHPQMILVGGHGPFTWGSTPMQAVLNSGVLEEIARMALLTLQINPNIAPLKDSLVQKHFQRKHGSGAYYGQK</sequence>
<evidence type="ECO:0000259" key="7">
    <source>
        <dbReference type="SMART" id="SM01007"/>
    </source>
</evidence>
<name>A0ABQ5QB40_9BACT</name>
<dbReference type="Gene3D" id="3.40.225.10">
    <property type="entry name" value="Class II aldolase/adducin N-terminal domain"/>
    <property type="match status" value="1"/>
</dbReference>
<evidence type="ECO:0000256" key="2">
    <source>
        <dbReference type="ARBA" id="ARBA00001947"/>
    </source>
</evidence>
<dbReference type="NCBIfam" id="NF006047">
    <property type="entry name" value="PRK08193.1"/>
    <property type="match status" value="1"/>
</dbReference>
<evidence type="ECO:0000256" key="4">
    <source>
        <dbReference type="ARBA" id="ARBA00013186"/>
    </source>
</evidence>
<gene>
    <name evidence="8" type="primary">ulaF</name>
    <name evidence="8" type="ORF">GETHLI_02660</name>
</gene>
<protein>
    <recommendedName>
        <fullName evidence="4">L-ribulose-5-phosphate 4-epimerase</fullName>
        <ecNumber evidence="4">5.1.3.4</ecNumber>
    </recommendedName>
</protein>
<evidence type="ECO:0000313" key="8">
    <source>
        <dbReference type="EMBL" id="GLH71764.1"/>
    </source>
</evidence>
<dbReference type="RefSeq" id="WP_285569288.1">
    <property type="nucleotide sequence ID" value="NZ_BSDE01000001.1"/>
</dbReference>
<dbReference type="EC" id="5.1.3.4" evidence="4"/>
<dbReference type="PANTHER" id="PTHR22789:SF8">
    <property type="entry name" value="L-RIBULOSE-5-PHOSPHATE 4-EPIMERASE SGBE"/>
    <property type="match status" value="1"/>
</dbReference>
<dbReference type="SUPFAM" id="SSF53639">
    <property type="entry name" value="AraD/HMP-PK domain-like"/>
    <property type="match status" value="1"/>
</dbReference>
<proteinExistence type="inferred from homology"/>
<dbReference type="PANTHER" id="PTHR22789">
    <property type="entry name" value="FUCULOSE PHOSPHATE ALDOLASE"/>
    <property type="match status" value="1"/>
</dbReference>
<dbReference type="Proteomes" id="UP001165069">
    <property type="component" value="Unassembled WGS sequence"/>
</dbReference>
<accession>A0ABQ5QB40</accession>
<organism evidence="8 9">
    <name type="scientific">Geothrix limicola</name>
    <dbReference type="NCBI Taxonomy" id="2927978"/>
    <lineage>
        <taxon>Bacteria</taxon>
        <taxon>Pseudomonadati</taxon>
        <taxon>Acidobacteriota</taxon>
        <taxon>Holophagae</taxon>
        <taxon>Holophagales</taxon>
        <taxon>Holophagaceae</taxon>
        <taxon>Geothrix</taxon>
    </lineage>
</organism>
<reference evidence="8 9" key="1">
    <citation type="journal article" date="2023" name="Antonie Van Leeuwenhoek">
        <title>Mesoterricola silvestris gen. nov., sp. nov., Mesoterricola sediminis sp. nov., Geothrix oryzae sp. nov., Geothrix edaphica sp. nov., Geothrix rubra sp. nov., and Geothrix limicola sp. nov., six novel members of Acidobacteriota isolated from soils.</title>
        <authorList>
            <person name="Itoh H."/>
            <person name="Sugisawa Y."/>
            <person name="Mise K."/>
            <person name="Xu Z."/>
            <person name="Kuniyasu M."/>
            <person name="Ushijima N."/>
            <person name="Kawano K."/>
            <person name="Kobayashi E."/>
            <person name="Shiratori Y."/>
            <person name="Masuda Y."/>
            <person name="Senoo K."/>
        </authorList>
    </citation>
    <scope>NUCLEOTIDE SEQUENCE [LARGE SCALE GENOMIC DNA]</scope>
    <source>
        <strain evidence="8 9">Red804</strain>
    </source>
</reference>
<keyword evidence="5" id="KW-0479">Metal-binding</keyword>